<dbReference type="EMBL" id="SWKV01000021">
    <property type="protein sequence ID" value="KAF3041390.1"/>
    <property type="molecule type" value="Genomic_DNA"/>
</dbReference>
<comment type="caution">
    <text evidence="2">The sequence shown here is derived from an EMBL/GenBank/DDBJ whole genome shotgun (WGS) entry which is preliminary data.</text>
</comment>
<keyword evidence="3" id="KW-1185">Reference proteome</keyword>
<evidence type="ECO:0000313" key="3">
    <source>
        <dbReference type="Proteomes" id="UP000758155"/>
    </source>
</evidence>
<accession>A0A9P4WSH7</accession>
<proteinExistence type="predicted"/>
<dbReference type="Proteomes" id="UP000758155">
    <property type="component" value="Unassembled WGS sequence"/>
</dbReference>
<evidence type="ECO:0000256" key="1">
    <source>
        <dbReference type="SAM" id="MobiDB-lite"/>
    </source>
</evidence>
<evidence type="ECO:0000313" key="2">
    <source>
        <dbReference type="EMBL" id="KAF3041390.1"/>
    </source>
</evidence>
<dbReference type="AlphaFoldDB" id="A0A9P4WSH7"/>
<reference evidence="2" key="1">
    <citation type="submission" date="2019-04" db="EMBL/GenBank/DDBJ databases">
        <title>Sequencing of skin fungus with MAO and IRED activity.</title>
        <authorList>
            <person name="Marsaioli A.J."/>
            <person name="Bonatto J.M.C."/>
            <person name="Reis Junior O."/>
        </authorList>
    </citation>
    <scope>NUCLEOTIDE SEQUENCE</scope>
    <source>
        <strain evidence="2">28M1</strain>
    </source>
</reference>
<feature type="region of interest" description="Disordered" evidence="1">
    <location>
        <begin position="260"/>
        <end position="286"/>
    </location>
</feature>
<name>A0A9P4WSH7_9PLEO</name>
<dbReference type="OrthoDB" id="10056939at2759"/>
<organism evidence="2 3">
    <name type="scientific">Didymella heteroderae</name>
    <dbReference type="NCBI Taxonomy" id="1769908"/>
    <lineage>
        <taxon>Eukaryota</taxon>
        <taxon>Fungi</taxon>
        <taxon>Dikarya</taxon>
        <taxon>Ascomycota</taxon>
        <taxon>Pezizomycotina</taxon>
        <taxon>Dothideomycetes</taxon>
        <taxon>Pleosporomycetidae</taxon>
        <taxon>Pleosporales</taxon>
        <taxon>Pleosporineae</taxon>
        <taxon>Didymellaceae</taxon>
        <taxon>Didymella</taxon>
    </lineage>
</organism>
<sequence>MSQWQGDWGFEDHILRRVEDSVPPYFNHLERNTPWPLRASDTPTATPVNAYELLKLEVNFFRQNYLDSNGVLPNDRTIQFEACRIIFASDALSDKGVSTPQRYEDESWLRDLIMYNSEITTEALFGPLRTASEGVSTLRIYGRDHLFEQCPMETQLRDFVRAHALASLGVPDWQIQQEAREIVRRTEVSNTTLEGFANWVVQAIGASNDWLSAFKMRAGLHDGDQKQPDEAGLAAIFSLESFNRHWSSAPVTMEPYSPAALHENSTNTDVSPIPPPSTPGLPDRYSQSHRSMGPNFFRLFTGDLRRWVLATMSPSNPGCHVPSDAEIQHHARWIMYESDDPWNQTAADHPEWLWRFKKDLGIPQEEGEVRLLNL</sequence>
<gene>
    <name evidence="2" type="ORF">E8E12_009350</name>
</gene>
<protein>
    <submittedName>
        <fullName evidence="2">Uncharacterized protein</fullName>
    </submittedName>
</protein>